<gene>
    <name evidence="3" type="primary">LOC117639177</name>
</gene>
<feature type="chain" id="PRO_5027626588" evidence="1">
    <location>
        <begin position="22"/>
        <end position="160"/>
    </location>
</feature>
<keyword evidence="2" id="KW-1185">Reference proteome</keyword>
<name>A0A6P8XU81_THRPL</name>
<feature type="signal peptide" evidence="1">
    <location>
        <begin position="1"/>
        <end position="21"/>
    </location>
</feature>
<reference evidence="3" key="1">
    <citation type="submission" date="2025-08" db="UniProtKB">
        <authorList>
            <consortium name="RefSeq"/>
        </authorList>
    </citation>
    <scope>IDENTIFICATION</scope>
    <source>
        <tissue evidence="3">Total insect</tissue>
    </source>
</reference>
<evidence type="ECO:0000256" key="1">
    <source>
        <dbReference type="SAM" id="SignalP"/>
    </source>
</evidence>
<sequence>MRAPPLVFVFVHALLFVCAHAAGWDRQEVRCSPGARCVPLTSCPEALQRLQDDPSRHPTMCGFPKGSATVPDVCCGQTPKETDCSAATSVRDVHPPTISCKELLEKPYAEDSKSPGRVARKMCRKHQEDLCALEQKLRSAACPSAGMVTDILEFPHMVSK</sequence>
<keyword evidence="1" id="KW-0732">Signal</keyword>
<dbReference type="KEGG" id="tpal:117639177"/>
<protein>
    <submittedName>
        <fullName evidence="3">Uncharacterized protein LOC117639177</fullName>
    </submittedName>
</protein>
<dbReference type="RefSeq" id="XP_034230483.1">
    <property type="nucleotide sequence ID" value="XM_034374592.1"/>
</dbReference>
<evidence type="ECO:0000313" key="3">
    <source>
        <dbReference type="RefSeq" id="XP_034230483.1"/>
    </source>
</evidence>
<dbReference type="OrthoDB" id="10499970at2759"/>
<dbReference type="GeneID" id="117639177"/>
<evidence type="ECO:0000313" key="2">
    <source>
        <dbReference type="Proteomes" id="UP000515158"/>
    </source>
</evidence>
<dbReference type="Proteomes" id="UP000515158">
    <property type="component" value="Unplaced"/>
</dbReference>
<proteinExistence type="predicted"/>
<dbReference type="InParanoid" id="A0A6P8XU81"/>
<dbReference type="AlphaFoldDB" id="A0A6P8XU81"/>
<organism evidence="3">
    <name type="scientific">Thrips palmi</name>
    <name type="common">Melon thrips</name>
    <dbReference type="NCBI Taxonomy" id="161013"/>
    <lineage>
        <taxon>Eukaryota</taxon>
        <taxon>Metazoa</taxon>
        <taxon>Ecdysozoa</taxon>
        <taxon>Arthropoda</taxon>
        <taxon>Hexapoda</taxon>
        <taxon>Insecta</taxon>
        <taxon>Pterygota</taxon>
        <taxon>Neoptera</taxon>
        <taxon>Paraneoptera</taxon>
        <taxon>Thysanoptera</taxon>
        <taxon>Terebrantia</taxon>
        <taxon>Thripoidea</taxon>
        <taxon>Thripidae</taxon>
        <taxon>Thrips</taxon>
    </lineage>
</organism>
<accession>A0A6P8XU81</accession>